<evidence type="ECO:0000256" key="5">
    <source>
        <dbReference type="ARBA" id="ARBA00021843"/>
    </source>
</evidence>
<dbReference type="EC" id="3.4.11.5" evidence="4"/>
<keyword evidence="14" id="KW-1185">Reference proteome</keyword>
<dbReference type="EMBL" id="BAAAEU010000004">
    <property type="protein sequence ID" value="GAA0708559.1"/>
    <property type="molecule type" value="Genomic_DNA"/>
</dbReference>
<evidence type="ECO:0000256" key="11">
    <source>
        <dbReference type="SAM" id="SignalP"/>
    </source>
</evidence>
<comment type="caution">
    <text evidence="13">The sequence shown here is derived from an EMBL/GenBank/DDBJ whole genome shotgun (WGS) entry which is preliminary data.</text>
</comment>
<dbReference type="InterPro" id="IPR002410">
    <property type="entry name" value="Peptidase_S33"/>
</dbReference>
<evidence type="ECO:0000313" key="13">
    <source>
        <dbReference type="EMBL" id="GAA0708559.1"/>
    </source>
</evidence>
<evidence type="ECO:0000256" key="10">
    <source>
        <dbReference type="ARBA" id="ARBA00029605"/>
    </source>
</evidence>
<gene>
    <name evidence="13" type="ORF">GCM10009105_08250</name>
</gene>
<evidence type="ECO:0000256" key="1">
    <source>
        <dbReference type="ARBA" id="ARBA00001585"/>
    </source>
</evidence>
<dbReference type="RefSeq" id="WP_343787454.1">
    <property type="nucleotide sequence ID" value="NZ_BAAAEU010000004.1"/>
</dbReference>
<comment type="subcellular location">
    <subcellularLocation>
        <location evidence="2">Cytoplasm</location>
    </subcellularLocation>
</comment>
<feature type="signal peptide" evidence="11">
    <location>
        <begin position="1"/>
        <end position="22"/>
    </location>
</feature>
<dbReference type="PANTHER" id="PTHR43722">
    <property type="entry name" value="PROLINE IMINOPEPTIDASE"/>
    <property type="match status" value="1"/>
</dbReference>
<evidence type="ECO:0000256" key="9">
    <source>
        <dbReference type="ARBA" id="ARBA00022801"/>
    </source>
</evidence>
<name>A0ABN1IDF5_9GAMM</name>
<feature type="domain" description="AB hydrolase-1" evidence="12">
    <location>
        <begin position="77"/>
        <end position="353"/>
    </location>
</feature>
<evidence type="ECO:0000256" key="7">
    <source>
        <dbReference type="ARBA" id="ARBA00022490"/>
    </source>
</evidence>
<evidence type="ECO:0000256" key="8">
    <source>
        <dbReference type="ARBA" id="ARBA00022670"/>
    </source>
</evidence>
<dbReference type="InterPro" id="IPR000073">
    <property type="entry name" value="AB_hydrolase_1"/>
</dbReference>
<dbReference type="InterPro" id="IPR005944">
    <property type="entry name" value="Pro_iminopeptidase"/>
</dbReference>
<keyword evidence="11" id="KW-0732">Signal</keyword>
<keyword evidence="8" id="KW-0645">Protease</keyword>
<dbReference type="SUPFAM" id="SSF53474">
    <property type="entry name" value="alpha/beta-Hydrolases"/>
    <property type="match status" value="1"/>
</dbReference>
<reference evidence="13 14" key="1">
    <citation type="journal article" date="2019" name="Int. J. Syst. Evol. Microbiol.">
        <title>The Global Catalogue of Microorganisms (GCM) 10K type strain sequencing project: providing services to taxonomists for standard genome sequencing and annotation.</title>
        <authorList>
            <consortium name="The Broad Institute Genomics Platform"/>
            <consortium name="The Broad Institute Genome Sequencing Center for Infectious Disease"/>
            <person name="Wu L."/>
            <person name="Ma J."/>
        </authorList>
    </citation>
    <scope>NUCLEOTIDE SEQUENCE [LARGE SCALE GENOMIC DNA]</scope>
    <source>
        <strain evidence="13 14">JCM 15421</strain>
    </source>
</reference>
<dbReference type="GO" id="GO:0016787">
    <property type="term" value="F:hydrolase activity"/>
    <property type="evidence" value="ECO:0007669"/>
    <property type="project" value="UniProtKB-KW"/>
</dbReference>
<dbReference type="Gene3D" id="3.40.50.1820">
    <property type="entry name" value="alpha/beta hydrolase"/>
    <property type="match status" value="1"/>
</dbReference>
<dbReference type="PANTHER" id="PTHR43722:SF1">
    <property type="entry name" value="PROLINE IMINOPEPTIDASE"/>
    <property type="match status" value="1"/>
</dbReference>
<sequence>MNHLFALFAFALFLSISPRAFADECKETSRYADARAIVKDLDHIVAPNGVQESYKTRIGGIDQWLNVRGQDKANPILLFIHGGPASPLMPTLWQFERPIEEYFTVVNWDQRGAGKTYTQQDPNAYSDSIHIDRYVDDAIEVAEYVRKRYGKRKVVLAGHSWGTVIGMHAALKRPDLFYAYVGIGQNVNTLENERVSFNFGLEQAKAHGNTEAIKELTSIAPYPGDQPLTRERIIIARKWPQFYGGMSAFRESSDYFFNAALLSPDYEDRDRCAIDQGNVFSLGRLLPEFLAVDFTKVHSFPIPLVIFMGRHDYTTPSEPTAAWLQQVKAPYKQGVWFENSAHMIPWEEPGKTVISLVQYVRPLVKDEEGAKR</sequence>
<protein>
    <recommendedName>
        <fullName evidence="5">Proline iminopeptidase</fullName>
        <ecNumber evidence="4">3.4.11.5</ecNumber>
    </recommendedName>
    <alternativeName>
        <fullName evidence="10">Prolyl aminopeptidase</fullName>
    </alternativeName>
</protein>
<organism evidence="13 14">
    <name type="scientific">Dokdonella soli</name>
    <dbReference type="NCBI Taxonomy" id="529810"/>
    <lineage>
        <taxon>Bacteria</taxon>
        <taxon>Pseudomonadati</taxon>
        <taxon>Pseudomonadota</taxon>
        <taxon>Gammaproteobacteria</taxon>
        <taxon>Lysobacterales</taxon>
        <taxon>Rhodanobacteraceae</taxon>
        <taxon>Dokdonella</taxon>
    </lineage>
</organism>
<comment type="catalytic activity">
    <reaction evidence="1">
        <text>Release of N-terminal proline from a peptide.</text>
        <dbReference type="EC" id="3.4.11.5"/>
    </reaction>
</comment>
<evidence type="ECO:0000256" key="4">
    <source>
        <dbReference type="ARBA" id="ARBA00012568"/>
    </source>
</evidence>
<keyword evidence="6" id="KW-0031">Aminopeptidase</keyword>
<feature type="chain" id="PRO_5045979400" description="Proline iminopeptidase" evidence="11">
    <location>
        <begin position="23"/>
        <end position="372"/>
    </location>
</feature>
<evidence type="ECO:0000259" key="12">
    <source>
        <dbReference type="Pfam" id="PF12697"/>
    </source>
</evidence>
<dbReference type="InterPro" id="IPR029058">
    <property type="entry name" value="AB_hydrolase_fold"/>
</dbReference>
<keyword evidence="7" id="KW-0963">Cytoplasm</keyword>
<evidence type="ECO:0000256" key="3">
    <source>
        <dbReference type="ARBA" id="ARBA00010088"/>
    </source>
</evidence>
<evidence type="ECO:0000256" key="6">
    <source>
        <dbReference type="ARBA" id="ARBA00022438"/>
    </source>
</evidence>
<dbReference type="Proteomes" id="UP001501523">
    <property type="component" value="Unassembled WGS sequence"/>
</dbReference>
<evidence type="ECO:0000256" key="2">
    <source>
        <dbReference type="ARBA" id="ARBA00004496"/>
    </source>
</evidence>
<keyword evidence="9 13" id="KW-0378">Hydrolase</keyword>
<comment type="similarity">
    <text evidence="3">Belongs to the peptidase S33 family.</text>
</comment>
<accession>A0ABN1IDF5</accession>
<proteinExistence type="inferred from homology"/>
<dbReference type="PRINTS" id="PR00793">
    <property type="entry name" value="PROAMNOPTASE"/>
</dbReference>
<evidence type="ECO:0000313" key="14">
    <source>
        <dbReference type="Proteomes" id="UP001501523"/>
    </source>
</evidence>
<dbReference type="Pfam" id="PF12697">
    <property type="entry name" value="Abhydrolase_6"/>
    <property type="match status" value="1"/>
</dbReference>